<organism evidence="2 3">
    <name type="scientific">Marivirga sericea</name>
    <dbReference type="NCBI Taxonomy" id="1028"/>
    <lineage>
        <taxon>Bacteria</taxon>
        <taxon>Pseudomonadati</taxon>
        <taxon>Bacteroidota</taxon>
        <taxon>Cytophagia</taxon>
        <taxon>Cytophagales</taxon>
        <taxon>Marivirgaceae</taxon>
        <taxon>Marivirga</taxon>
    </lineage>
</organism>
<evidence type="ECO:0000256" key="1">
    <source>
        <dbReference type="SAM" id="SignalP"/>
    </source>
</evidence>
<protein>
    <recommendedName>
        <fullName evidence="4">DUF4835 domain-containing protein</fullName>
    </recommendedName>
</protein>
<dbReference type="EMBL" id="FXAW01000005">
    <property type="protein sequence ID" value="SMG38323.1"/>
    <property type="molecule type" value="Genomic_DNA"/>
</dbReference>
<keyword evidence="1" id="KW-0732">Signal</keyword>
<dbReference type="Proteomes" id="UP000193804">
    <property type="component" value="Unassembled WGS sequence"/>
</dbReference>
<sequence length="299" mass="34515">MNKIVLTVFIIVFSLSSTTAQDLFFRIKVDATAANTSETRVFTNMENAFTQFINETKWMQEELELYERLKGIMAINITEIPRTGRFQAQMQVQSVRPVYNSNYESIMINIADRNLNFDYTESQPLIYTQNSFNENLVSILAFYANFLLAMDFDSFSELGGQKYYDEALNIARSANQQGFGAGWEQFGNIESRYSLVQSALNSQLEPVRKSLYLYYRKGLDLMEKNPQEARKSILESLENIQKANKLNPNSPFITLLIQSKSDEIVEIFTEGDLALRRKAYEVMREIAPANSERYEVMIK</sequence>
<evidence type="ECO:0008006" key="4">
    <source>
        <dbReference type="Google" id="ProtNLM"/>
    </source>
</evidence>
<evidence type="ECO:0000313" key="3">
    <source>
        <dbReference type="Proteomes" id="UP000193804"/>
    </source>
</evidence>
<dbReference type="Pfam" id="PF16119">
    <property type="entry name" value="DUF4835"/>
    <property type="match status" value="1"/>
</dbReference>
<feature type="signal peptide" evidence="1">
    <location>
        <begin position="1"/>
        <end position="20"/>
    </location>
</feature>
<dbReference type="AlphaFoldDB" id="A0A1X7KAW9"/>
<feature type="chain" id="PRO_5012598014" description="DUF4835 domain-containing protein" evidence="1">
    <location>
        <begin position="21"/>
        <end position="299"/>
    </location>
</feature>
<gene>
    <name evidence="2" type="ORF">SAMN05661096_02524</name>
</gene>
<keyword evidence="3" id="KW-1185">Reference proteome</keyword>
<proteinExistence type="predicted"/>
<name>A0A1X7KAW9_9BACT</name>
<dbReference type="InterPro" id="IPR032274">
    <property type="entry name" value="DUF4835"/>
</dbReference>
<dbReference type="OrthoDB" id="9773381at2"/>
<dbReference type="STRING" id="1028.SAMN05661096_02524"/>
<accession>A0A1X7KAW9</accession>
<dbReference type="RefSeq" id="WP_085517697.1">
    <property type="nucleotide sequence ID" value="NZ_FXAW01000005.1"/>
</dbReference>
<evidence type="ECO:0000313" key="2">
    <source>
        <dbReference type="EMBL" id="SMG38323.1"/>
    </source>
</evidence>
<reference evidence="3" key="1">
    <citation type="submission" date="2017-04" db="EMBL/GenBank/DDBJ databases">
        <authorList>
            <person name="Varghese N."/>
            <person name="Submissions S."/>
        </authorList>
    </citation>
    <scope>NUCLEOTIDE SEQUENCE [LARGE SCALE GENOMIC DNA]</scope>
    <source>
        <strain evidence="3">DSM 4125</strain>
    </source>
</reference>